<feature type="transmembrane region" description="Helical" evidence="11">
    <location>
        <begin position="6"/>
        <end position="24"/>
    </location>
</feature>
<evidence type="ECO:0000256" key="10">
    <source>
        <dbReference type="RuleBase" id="RU000461"/>
    </source>
</evidence>
<evidence type="ECO:0000256" key="7">
    <source>
        <dbReference type="ARBA" id="ARBA00023004"/>
    </source>
</evidence>
<evidence type="ECO:0000256" key="9">
    <source>
        <dbReference type="PIRSR" id="PIRSR602401-1"/>
    </source>
</evidence>
<keyword evidence="11" id="KW-1133">Transmembrane helix</keyword>
<keyword evidence="11" id="KW-0472">Membrane</keyword>
<protein>
    <submittedName>
        <fullName evidence="12">O-methylsterigmatocystin oxidoreductase</fullName>
    </submittedName>
</protein>
<gene>
    <name evidence="12" type="ORF">RSOLAG1IB_10777</name>
</gene>
<feature type="binding site" description="axial binding residue" evidence="9">
    <location>
        <position position="448"/>
    </location>
    <ligand>
        <name>heme</name>
        <dbReference type="ChEBI" id="CHEBI:30413"/>
    </ligand>
    <ligandPart>
        <name>Fe</name>
        <dbReference type="ChEBI" id="CHEBI:18248"/>
    </ligandPart>
</feature>
<dbReference type="PROSITE" id="PS00086">
    <property type="entry name" value="CYTOCHROME_P450"/>
    <property type="match status" value="1"/>
</dbReference>
<keyword evidence="4 9" id="KW-0349">Heme</keyword>
<dbReference type="InterPro" id="IPR001128">
    <property type="entry name" value="Cyt_P450"/>
</dbReference>
<dbReference type="SUPFAM" id="SSF48264">
    <property type="entry name" value="Cytochrome P450"/>
    <property type="match status" value="1"/>
</dbReference>
<dbReference type="GO" id="GO:0004497">
    <property type="term" value="F:monooxygenase activity"/>
    <property type="evidence" value="ECO:0007669"/>
    <property type="project" value="UniProtKB-KW"/>
</dbReference>
<dbReference type="PRINTS" id="PR00463">
    <property type="entry name" value="EP450I"/>
</dbReference>
<keyword evidence="5 9" id="KW-0479">Metal-binding</keyword>
<dbReference type="InterPro" id="IPR036396">
    <property type="entry name" value="Cyt_P450_sf"/>
</dbReference>
<evidence type="ECO:0000313" key="13">
    <source>
        <dbReference type="Proteomes" id="UP000059188"/>
    </source>
</evidence>
<evidence type="ECO:0000256" key="6">
    <source>
        <dbReference type="ARBA" id="ARBA00023002"/>
    </source>
</evidence>
<dbReference type="Pfam" id="PF00067">
    <property type="entry name" value="p450"/>
    <property type="match status" value="1"/>
</dbReference>
<dbReference type="GO" id="GO:0020037">
    <property type="term" value="F:heme binding"/>
    <property type="evidence" value="ECO:0007669"/>
    <property type="project" value="InterPro"/>
</dbReference>
<keyword evidence="11" id="KW-0812">Transmembrane</keyword>
<dbReference type="OrthoDB" id="2789670at2759"/>
<evidence type="ECO:0000256" key="3">
    <source>
        <dbReference type="ARBA" id="ARBA00010617"/>
    </source>
</evidence>
<dbReference type="Proteomes" id="UP000059188">
    <property type="component" value="Unassembled WGS sequence"/>
</dbReference>
<keyword evidence="8 10" id="KW-0503">Monooxygenase</keyword>
<comment type="similarity">
    <text evidence="3 10">Belongs to the cytochrome P450 family.</text>
</comment>
<name>A0A0B7G2W9_THACB</name>
<accession>A0A0B7G2W9</accession>
<evidence type="ECO:0000256" key="8">
    <source>
        <dbReference type="ARBA" id="ARBA00023033"/>
    </source>
</evidence>
<dbReference type="InterPro" id="IPR002401">
    <property type="entry name" value="Cyt_P450_E_grp-I"/>
</dbReference>
<evidence type="ECO:0000256" key="11">
    <source>
        <dbReference type="SAM" id="Phobius"/>
    </source>
</evidence>
<comment type="pathway">
    <text evidence="2">Secondary metabolite biosynthesis.</text>
</comment>
<evidence type="ECO:0000256" key="2">
    <source>
        <dbReference type="ARBA" id="ARBA00005179"/>
    </source>
</evidence>
<dbReference type="InterPro" id="IPR017972">
    <property type="entry name" value="Cyt_P450_CS"/>
</dbReference>
<evidence type="ECO:0000256" key="1">
    <source>
        <dbReference type="ARBA" id="ARBA00001971"/>
    </source>
</evidence>
<dbReference type="GO" id="GO:0005506">
    <property type="term" value="F:iron ion binding"/>
    <property type="evidence" value="ECO:0007669"/>
    <property type="project" value="InterPro"/>
</dbReference>
<organism evidence="12 13">
    <name type="scientific">Thanatephorus cucumeris (strain AG1-IB / isolate 7/3/14)</name>
    <name type="common">Lettuce bottom rot fungus</name>
    <name type="synonym">Rhizoctonia solani</name>
    <dbReference type="NCBI Taxonomy" id="1108050"/>
    <lineage>
        <taxon>Eukaryota</taxon>
        <taxon>Fungi</taxon>
        <taxon>Dikarya</taxon>
        <taxon>Basidiomycota</taxon>
        <taxon>Agaricomycotina</taxon>
        <taxon>Agaricomycetes</taxon>
        <taxon>Cantharellales</taxon>
        <taxon>Ceratobasidiaceae</taxon>
        <taxon>Rhizoctonia</taxon>
        <taxon>Rhizoctonia solani AG-1</taxon>
    </lineage>
</organism>
<dbReference type="InterPro" id="IPR050364">
    <property type="entry name" value="Cytochrome_P450_fung"/>
</dbReference>
<dbReference type="GO" id="GO:0016705">
    <property type="term" value="F:oxidoreductase activity, acting on paired donors, with incorporation or reduction of molecular oxygen"/>
    <property type="evidence" value="ECO:0007669"/>
    <property type="project" value="InterPro"/>
</dbReference>
<evidence type="ECO:0000256" key="4">
    <source>
        <dbReference type="ARBA" id="ARBA00022617"/>
    </source>
</evidence>
<keyword evidence="7 9" id="KW-0408">Iron</keyword>
<dbReference type="EMBL" id="LN679181">
    <property type="protein sequence ID" value="CEL63454.1"/>
    <property type="molecule type" value="Genomic_DNA"/>
</dbReference>
<comment type="cofactor">
    <cofactor evidence="1 9">
        <name>heme</name>
        <dbReference type="ChEBI" id="CHEBI:30413"/>
    </cofactor>
</comment>
<dbReference type="PANTHER" id="PTHR46300">
    <property type="entry name" value="P450, PUTATIVE (EUROFUNG)-RELATED-RELATED"/>
    <property type="match status" value="1"/>
</dbReference>
<dbReference type="STRING" id="1108050.A0A0B7G2W9"/>
<keyword evidence="6 10" id="KW-0560">Oxidoreductase</keyword>
<dbReference type="Gene3D" id="1.10.630.10">
    <property type="entry name" value="Cytochrome P450"/>
    <property type="match status" value="1"/>
</dbReference>
<dbReference type="CDD" id="cd11065">
    <property type="entry name" value="CYP64-like"/>
    <property type="match status" value="1"/>
</dbReference>
<proteinExistence type="inferred from homology"/>
<dbReference type="AlphaFoldDB" id="A0A0B7G2W9"/>
<evidence type="ECO:0000256" key="5">
    <source>
        <dbReference type="ARBA" id="ARBA00022723"/>
    </source>
</evidence>
<evidence type="ECO:0000313" key="12">
    <source>
        <dbReference type="EMBL" id="CEL63454.1"/>
    </source>
</evidence>
<sequence>MTDEKTLLYTILTALNLVLVRYYWLRATERRLRHPPSPKSLPLLGNLFSIPPGLDHLTYLKFGKQLKSDIVYMNMMGHPFLVINSAQAASDLLEKRSAIYSDRTCAPMVKDPMLLDWSGFAGMLSYSDLWRRQRRRMNNWLNIRAVRQFDGLQEDVVRLLLGQLLEVSGSAEPFEELKHQFFFAMASASFQLAYGYRLKNDQDPFFLDAVQASHNLFDATMMGNFLVNAFPALAYVPDWLPGTRWKATAREWREHKNHAVNTPYEWTKQQVASGDFEPSVLSALLKSDEINKGLSTAEQDNELKELAYILFVGGTDTSATALVNFVAAMVVNPEAQAKAQAELDSVLGYASRLPTVSDETQLPYIHNLILEVHRWQPVAPTGGPPHTCYQDDVYRGYDIQRGTIVLGNIWAMSRDEAVYESPERFNPDRFLDPTVPPAPTFGWGRRKCPGMHFAETSLFLAISSLLTTFNFSRKKNKDGNDVIPSIEGASNSLALPIKPFPFELHPRSEKHQLLIRNSTMNK</sequence>
<keyword evidence="13" id="KW-1185">Reference proteome</keyword>
<dbReference type="PANTHER" id="PTHR46300:SF7">
    <property type="entry name" value="P450, PUTATIVE (EUROFUNG)-RELATED"/>
    <property type="match status" value="1"/>
</dbReference>
<reference evidence="12 13" key="1">
    <citation type="submission" date="2014-11" db="EMBL/GenBank/DDBJ databases">
        <authorList>
            <person name="Wibberg Daniel"/>
        </authorList>
    </citation>
    <scope>NUCLEOTIDE SEQUENCE [LARGE SCALE GENOMIC DNA]</scope>
    <source>
        <strain evidence="12">Rhizoctonia solani AG1-IB 7/3/14</strain>
    </source>
</reference>